<protein>
    <recommendedName>
        <fullName evidence="4">AAA+ ATPase domain-containing protein</fullName>
    </recommendedName>
</protein>
<proteinExistence type="inferred from homology"/>
<dbReference type="NCBIfam" id="NF010248">
    <property type="entry name" value="PRK13695.1"/>
    <property type="match status" value="1"/>
</dbReference>
<evidence type="ECO:0000259" key="4">
    <source>
        <dbReference type="SMART" id="SM00382"/>
    </source>
</evidence>
<comment type="caution">
    <text evidence="5">The sequence shown here is derived from an EMBL/GenBank/DDBJ whole genome shotgun (WGS) entry which is preliminary data.</text>
</comment>
<dbReference type="SMART" id="SM00382">
    <property type="entry name" value="AAA"/>
    <property type="match status" value="1"/>
</dbReference>
<dbReference type="Pfam" id="PF03266">
    <property type="entry name" value="NTPase_1"/>
    <property type="match status" value="1"/>
</dbReference>
<dbReference type="HAMAP" id="MF_00796">
    <property type="entry name" value="NTPase_1"/>
    <property type="match status" value="1"/>
</dbReference>
<dbReference type="SUPFAM" id="SSF52540">
    <property type="entry name" value="P-loop containing nucleoside triphosphate hydrolases"/>
    <property type="match status" value="1"/>
</dbReference>
<dbReference type="CDD" id="cd19482">
    <property type="entry name" value="RecA-like_Thep1"/>
    <property type="match status" value="1"/>
</dbReference>
<evidence type="ECO:0000256" key="2">
    <source>
        <dbReference type="ARBA" id="ARBA00022801"/>
    </source>
</evidence>
<dbReference type="InterPro" id="IPR003593">
    <property type="entry name" value="AAA+_ATPase"/>
</dbReference>
<dbReference type="GO" id="GO:0017111">
    <property type="term" value="F:ribonucleoside triphosphate phosphatase activity"/>
    <property type="evidence" value="ECO:0007669"/>
    <property type="project" value="InterPro"/>
</dbReference>
<name>X1LBZ1_9ZZZZ</name>
<dbReference type="Gene3D" id="3.40.50.300">
    <property type="entry name" value="P-loop containing nucleotide triphosphate hydrolases"/>
    <property type="match status" value="1"/>
</dbReference>
<dbReference type="PANTHER" id="PTHR43146:SF1">
    <property type="entry name" value="CANCER-RELATED NUCLEOSIDE-TRIPHOSPHATASE"/>
    <property type="match status" value="1"/>
</dbReference>
<dbReference type="InterPro" id="IPR027417">
    <property type="entry name" value="P-loop_NTPase"/>
</dbReference>
<keyword evidence="3" id="KW-0067">ATP-binding</keyword>
<gene>
    <name evidence="5" type="ORF">S06H3_13831</name>
</gene>
<dbReference type="GO" id="GO:0005524">
    <property type="term" value="F:ATP binding"/>
    <property type="evidence" value="ECO:0007669"/>
    <property type="project" value="UniProtKB-KW"/>
</dbReference>
<reference evidence="5" key="1">
    <citation type="journal article" date="2014" name="Front. Microbiol.">
        <title>High frequency of phylogenetically diverse reductive dehalogenase-homologous genes in deep subseafloor sedimentary metagenomes.</title>
        <authorList>
            <person name="Kawai M."/>
            <person name="Futagami T."/>
            <person name="Toyoda A."/>
            <person name="Takaki Y."/>
            <person name="Nishi S."/>
            <person name="Hori S."/>
            <person name="Arai W."/>
            <person name="Tsubouchi T."/>
            <person name="Morono Y."/>
            <person name="Uchiyama I."/>
            <person name="Ito T."/>
            <person name="Fujiyama A."/>
            <person name="Inagaki F."/>
            <person name="Takami H."/>
        </authorList>
    </citation>
    <scope>NUCLEOTIDE SEQUENCE</scope>
    <source>
        <strain evidence="5">Expedition CK06-06</strain>
    </source>
</reference>
<keyword evidence="1" id="KW-0547">Nucleotide-binding</keyword>
<organism evidence="5">
    <name type="scientific">marine sediment metagenome</name>
    <dbReference type="NCBI Taxonomy" id="412755"/>
    <lineage>
        <taxon>unclassified sequences</taxon>
        <taxon>metagenomes</taxon>
        <taxon>ecological metagenomes</taxon>
    </lineage>
</organism>
<sequence length="175" mass="19973">MKKNILFTGRPGVGKTTVIMKLISGLKEVGGFYTEEIRQQGERKGFRIITLRGKKGILAHKALNSPYRVGKYGVNIEDLENIAGRSISLAVNDDKKKIILIDEIGRMELYSPKFQEAVIKALDSSKRVIGTLQERHNKFIDAIRKREDVKLIEVTLENRKILPEELKKELLETER</sequence>
<evidence type="ECO:0000256" key="3">
    <source>
        <dbReference type="ARBA" id="ARBA00022840"/>
    </source>
</evidence>
<dbReference type="EMBL" id="BARV01006748">
    <property type="protein sequence ID" value="GAI16598.1"/>
    <property type="molecule type" value="Genomic_DNA"/>
</dbReference>
<dbReference type="PANTHER" id="PTHR43146">
    <property type="entry name" value="CANCER-RELATED NUCLEOSIDE-TRIPHOSPHATASE"/>
    <property type="match status" value="1"/>
</dbReference>
<evidence type="ECO:0000313" key="5">
    <source>
        <dbReference type="EMBL" id="GAI16598.1"/>
    </source>
</evidence>
<dbReference type="AlphaFoldDB" id="X1LBZ1"/>
<accession>X1LBZ1</accession>
<evidence type="ECO:0000256" key="1">
    <source>
        <dbReference type="ARBA" id="ARBA00022741"/>
    </source>
</evidence>
<dbReference type="InterPro" id="IPR004948">
    <property type="entry name" value="Nuc-triphosphatase_THEP1"/>
</dbReference>
<feature type="domain" description="AAA+ ATPase" evidence="4">
    <location>
        <begin position="1"/>
        <end position="153"/>
    </location>
</feature>
<keyword evidence="2" id="KW-0378">Hydrolase</keyword>